<feature type="transmembrane region" description="Helical" evidence="1">
    <location>
        <begin position="236"/>
        <end position="253"/>
    </location>
</feature>
<dbReference type="NCBIfam" id="NF035944">
    <property type="entry name" value="PEPxxWA-CTERM"/>
    <property type="match status" value="1"/>
</dbReference>
<feature type="domain" description="Ice-binding protein C-terminal" evidence="3">
    <location>
        <begin position="232"/>
        <end position="256"/>
    </location>
</feature>
<dbReference type="AlphaFoldDB" id="A0A7G5ILT0"/>
<dbReference type="EMBL" id="CP059851">
    <property type="protein sequence ID" value="QMW24322.1"/>
    <property type="molecule type" value="Genomic_DNA"/>
</dbReference>
<feature type="chain" id="PRO_5028804055" evidence="2">
    <location>
        <begin position="16"/>
        <end position="262"/>
    </location>
</feature>
<proteinExistence type="predicted"/>
<dbReference type="NCBIfam" id="NF041928">
    <property type="entry name" value="choice_anch_W"/>
    <property type="match status" value="1"/>
</dbReference>
<organism evidence="4 5">
    <name type="scientific">Sandaracinobacteroides saxicola</name>
    <dbReference type="NCBI Taxonomy" id="2759707"/>
    <lineage>
        <taxon>Bacteria</taxon>
        <taxon>Pseudomonadati</taxon>
        <taxon>Pseudomonadota</taxon>
        <taxon>Alphaproteobacteria</taxon>
        <taxon>Sphingomonadales</taxon>
        <taxon>Sphingosinicellaceae</taxon>
        <taxon>Sandaracinobacteroides</taxon>
    </lineage>
</organism>
<feature type="signal peptide" evidence="2">
    <location>
        <begin position="1"/>
        <end position="15"/>
    </location>
</feature>
<protein>
    <submittedName>
        <fullName evidence="4">PEP-CTERM sorting domain-containing protein</fullName>
    </submittedName>
</protein>
<keyword evidence="1" id="KW-1133">Transmembrane helix</keyword>
<keyword evidence="1" id="KW-0812">Transmembrane</keyword>
<keyword evidence="5" id="KW-1185">Reference proteome</keyword>
<sequence>MAPVAMVVAAMPAQAAVTLSYSGNNDAAFELGGGYLAVTRGLPTVNNNALVPTERAVGQVRIGGNSYTRGLHVPNASSGEPVPVGTGVVNALTNYAPLGGGSTLPWVNGSPVEFSIVRTGTTVTYSLGVGPGATTWSSTKGYYGDINAFVLRARSGTNGGIALSDLSYSDLMTTNQALASLSATNATAINLYEGVVGDFRLAGKATLSWTGQRPNGSNIAAQIKLIEMPVSAIPEPATWAMMIIGFGAVGVSLRRKGARATA</sequence>
<dbReference type="InterPro" id="IPR013424">
    <property type="entry name" value="Ice-binding_C"/>
</dbReference>
<evidence type="ECO:0000259" key="3">
    <source>
        <dbReference type="Pfam" id="PF07589"/>
    </source>
</evidence>
<reference evidence="4 5" key="1">
    <citation type="submission" date="2020-07" db="EMBL/GenBank/DDBJ databases">
        <title>Complete genome sequence for Sandaracinobacter sp. M6.</title>
        <authorList>
            <person name="Tang Y."/>
            <person name="Liu Q."/>
            <person name="Guo Z."/>
            <person name="Lei P."/>
            <person name="Huang B."/>
        </authorList>
    </citation>
    <scope>NUCLEOTIDE SEQUENCE [LARGE SCALE GENOMIC DNA]</scope>
    <source>
        <strain evidence="4 5">M6</strain>
    </source>
</reference>
<dbReference type="Pfam" id="PF07589">
    <property type="entry name" value="PEP-CTERM"/>
    <property type="match status" value="1"/>
</dbReference>
<dbReference type="Proteomes" id="UP000515292">
    <property type="component" value="Chromosome"/>
</dbReference>
<dbReference type="KEGG" id="sand:H3309_07685"/>
<evidence type="ECO:0000313" key="4">
    <source>
        <dbReference type="EMBL" id="QMW24322.1"/>
    </source>
</evidence>
<dbReference type="NCBIfam" id="TIGR02595">
    <property type="entry name" value="PEP_CTERM"/>
    <property type="match status" value="1"/>
</dbReference>
<keyword evidence="1" id="KW-0472">Membrane</keyword>
<evidence type="ECO:0000313" key="5">
    <source>
        <dbReference type="Proteomes" id="UP000515292"/>
    </source>
</evidence>
<dbReference type="InterPro" id="IPR049671">
    <property type="entry name" value="Choice_anch_W"/>
</dbReference>
<name>A0A7G5ILT0_9SPHN</name>
<evidence type="ECO:0000256" key="1">
    <source>
        <dbReference type="SAM" id="Phobius"/>
    </source>
</evidence>
<accession>A0A7G5ILT0</accession>
<keyword evidence="2" id="KW-0732">Signal</keyword>
<evidence type="ECO:0000256" key="2">
    <source>
        <dbReference type="SAM" id="SignalP"/>
    </source>
</evidence>
<dbReference type="RefSeq" id="WP_182298170.1">
    <property type="nucleotide sequence ID" value="NZ_CP059851.1"/>
</dbReference>
<gene>
    <name evidence="4" type="ORF">H3309_07685</name>
</gene>